<dbReference type="Gene3D" id="3.60.21.70">
    <property type="entry name" value="PhoD-like phosphatase"/>
    <property type="match status" value="1"/>
</dbReference>
<proteinExistence type="predicted"/>
<dbReference type="InterPro" id="IPR029052">
    <property type="entry name" value="Metallo-depent_PP-like"/>
</dbReference>
<dbReference type="CDD" id="cd07389">
    <property type="entry name" value="MPP_PhoD"/>
    <property type="match status" value="1"/>
</dbReference>
<dbReference type="Gene3D" id="2.60.40.380">
    <property type="entry name" value="Purple acid phosphatase-like, N-terminal"/>
    <property type="match status" value="1"/>
</dbReference>
<feature type="domain" description="PhoD-like phosphatase metallophosphatase" evidence="1">
    <location>
        <begin position="195"/>
        <end position="539"/>
    </location>
</feature>
<evidence type="ECO:0000259" key="1">
    <source>
        <dbReference type="Pfam" id="PF09423"/>
    </source>
</evidence>
<organism evidence="3">
    <name type="scientific">uncultured Thermomicrobiales bacterium</name>
    <dbReference type="NCBI Taxonomy" id="1645740"/>
    <lineage>
        <taxon>Bacteria</taxon>
        <taxon>Pseudomonadati</taxon>
        <taxon>Thermomicrobiota</taxon>
        <taxon>Thermomicrobia</taxon>
        <taxon>Thermomicrobiales</taxon>
        <taxon>environmental samples</taxon>
    </lineage>
</organism>
<name>A0A6J4V4W0_9BACT</name>
<accession>A0A6J4V4W0</accession>
<dbReference type="Pfam" id="PF09423">
    <property type="entry name" value="PhoD"/>
    <property type="match status" value="1"/>
</dbReference>
<gene>
    <name evidence="3" type="ORF">AVDCRST_MAG49-3351</name>
</gene>
<dbReference type="EMBL" id="CADCWG010000224">
    <property type="protein sequence ID" value="CAA9568651.1"/>
    <property type="molecule type" value="Genomic_DNA"/>
</dbReference>
<feature type="domain" description="Phospholipase D N-terminal" evidence="2">
    <location>
        <begin position="87"/>
        <end position="182"/>
    </location>
</feature>
<dbReference type="InterPro" id="IPR038607">
    <property type="entry name" value="PhoD-like_sf"/>
</dbReference>
<reference evidence="3" key="1">
    <citation type="submission" date="2020-02" db="EMBL/GenBank/DDBJ databases">
        <authorList>
            <person name="Meier V. D."/>
        </authorList>
    </citation>
    <scope>NUCLEOTIDE SEQUENCE</scope>
    <source>
        <strain evidence="3">AVDCRST_MAG49</strain>
    </source>
</reference>
<evidence type="ECO:0000313" key="3">
    <source>
        <dbReference type="EMBL" id="CAA9568651.1"/>
    </source>
</evidence>
<dbReference type="InterPro" id="IPR032093">
    <property type="entry name" value="PhoD_N"/>
</dbReference>
<protein>
    <submittedName>
        <fullName evidence="3">Phosphodiesterase/alkaline phosphatase D</fullName>
    </submittedName>
</protein>
<evidence type="ECO:0000259" key="2">
    <source>
        <dbReference type="Pfam" id="PF16655"/>
    </source>
</evidence>
<dbReference type="PANTHER" id="PTHR43606:SF2">
    <property type="entry name" value="ALKALINE PHOSPHATASE FAMILY PROTEIN (AFU_ORTHOLOGUE AFUA_5G03860)"/>
    <property type="match status" value="1"/>
</dbReference>
<dbReference type="PANTHER" id="PTHR43606">
    <property type="entry name" value="PHOSPHATASE, PUTATIVE (AFU_ORTHOLOGUE AFUA_6G08710)-RELATED"/>
    <property type="match status" value="1"/>
</dbReference>
<dbReference type="InterPro" id="IPR052900">
    <property type="entry name" value="Phospholipid_Metab_Enz"/>
</dbReference>
<dbReference type="Pfam" id="PF16655">
    <property type="entry name" value="PhoD_N"/>
    <property type="match status" value="1"/>
</dbReference>
<dbReference type="InterPro" id="IPR018946">
    <property type="entry name" value="PhoD-like_MPP"/>
</dbReference>
<dbReference type="SUPFAM" id="SSF56300">
    <property type="entry name" value="Metallo-dependent phosphatases"/>
    <property type="match status" value="1"/>
</dbReference>
<dbReference type="AlphaFoldDB" id="A0A6J4V4W0"/>
<sequence length="570" mass="62048">MAYADRVRDACTRWELALTQRANRRRLLAGGAAAGGLVIASSLPGRATRLAYQDGTPVASPLASPFASPVASPVASPSAFGANPFQLGVASGDPRPDSVVLWTRLAPAPRDGGGMDPVPYAVRWEIARDEGFAQVALRGEAVAAAPLAHTVHVDALGLEPDTEYFYRFMVGGEVSPTGRTKTAPAADAAPDGMRFAFASCAHYEHGYFVAYRHMAEQRFDLILHQGDYIYEMGPGEYDVYDDGPVEGRRFSGGPNDLFTLEEYRNRYALYRTDPDLQAAHASAPWATTWDDHEFSNDYAGLLPEDTKGQPADVFEARRTNAYQAYYEHLPLRPSSMPRGPEMQLYRRLAYGSLAQFQILDTRQYRSDQPCGDGVNVRCPAALDPNTTLTGPEQERWLLQGLDASPATWNVISQQVLMAELEQGPGPVEAYFGDGWGGYPAARNRILAHMLSRGTSNPVVLTGDIHCAWANDLKADFADPASQTVGSEFVCTSITAGGAASTSEFFREFLGDAPHIRYFDPRHGGYTGVTVTPERMTAEYLVVEDMRDEDKPITAAATYVTEAGNPGMHPA</sequence>